<evidence type="ECO:0000313" key="2">
    <source>
        <dbReference type="EMBL" id="ORZ26913.1"/>
    </source>
</evidence>
<dbReference type="RefSeq" id="XP_021884660.1">
    <property type="nucleotide sequence ID" value="XM_022027520.1"/>
</dbReference>
<evidence type="ECO:0000256" key="1">
    <source>
        <dbReference type="SAM" id="Phobius"/>
    </source>
</evidence>
<dbReference type="InParanoid" id="A0A1Y2GZL7"/>
<feature type="transmembrane region" description="Helical" evidence="1">
    <location>
        <begin position="82"/>
        <end position="106"/>
    </location>
</feature>
<accession>A0A1Y2GZL7</accession>
<organism evidence="2 3">
    <name type="scientific">Lobosporangium transversale</name>
    <dbReference type="NCBI Taxonomy" id="64571"/>
    <lineage>
        <taxon>Eukaryota</taxon>
        <taxon>Fungi</taxon>
        <taxon>Fungi incertae sedis</taxon>
        <taxon>Mucoromycota</taxon>
        <taxon>Mortierellomycotina</taxon>
        <taxon>Mortierellomycetes</taxon>
        <taxon>Mortierellales</taxon>
        <taxon>Mortierellaceae</taxon>
        <taxon>Lobosporangium</taxon>
    </lineage>
</organism>
<dbReference type="EMBL" id="MCFF01000005">
    <property type="protein sequence ID" value="ORZ26913.1"/>
    <property type="molecule type" value="Genomic_DNA"/>
</dbReference>
<dbReference type="GeneID" id="33569363"/>
<proteinExistence type="predicted"/>
<keyword evidence="1" id="KW-1133">Transmembrane helix</keyword>
<gene>
    <name evidence="2" type="ORF">BCR41DRAFT_383974</name>
</gene>
<dbReference type="AlphaFoldDB" id="A0A1Y2GZL7"/>
<dbReference type="Proteomes" id="UP000193648">
    <property type="component" value="Unassembled WGS sequence"/>
</dbReference>
<name>A0A1Y2GZL7_9FUNG</name>
<comment type="caution">
    <text evidence="2">The sequence shown here is derived from an EMBL/GenBank/DDBJ whole genome shotgun (WGS) entry which is preliminary data.</text>
</comment>
<keyword evidence="1" id="KW-0812">Transmembrane</keyword>
<evidence type="ECO:0000313" key="3">
    <source>
        <dbReference type="Proteomes" id="UP000193648"/>
    </source>
</evidence>
<dbReference type="OrthoDB" id="2421160at2759"/>
<feature type="transmembrane region" description="Helical" evidence="1">
    <location>
        <begin position="12"/>
        <end position="34"/>
    </location>
</feature>
<keyword evidence="3" id="KW-1185">Reference proteome</keyword>
<keyword evidence="1" id="KW-0472">Membrane</keyword>
<sequence>MYRTSSARIRLMSTIACLFCVFLLAVIIMGVVAMNGDVEYESTVVGTGKNNSTTTITKGCLLYMTVDNKIPFYTSSYCQFPVVGAGVVSVFAVLFLGYWAAVVHRYDDFLPIVTSRTFMGIGAIMAMVAFAICGEIGIGLTIACKTTSSGQSLSQCLAISNFQALYTAQVCAGLMGGFWIATLVLEYIQLKRRPDFETESYNDQHYHDQQAPDYAPNMSHAHA</sequence>
<reference evidence="2 3" key="1">
    <citation type="submission" date="2016-07" db="EMBL/GenBank/DDBJ databases">
        <title>Pervasive Adenine N6-methylation of Active Genes in Fungi.</title>
        <authorList>
            <consortium name="DOE Joint Genome Institute"/>
            <person name="Mondo S.J."/>
            <person name="Dannebaum R.O."/>
            <person name="Kuo R.C."/>
            <person name="Labutti K."/>
            <person name="Haridas S."/>
            <person name="Kuo A."/>
            <person name="Salamov A."/>
            <person name="Ahrendt S.R."/>
            <person name="Lipzen A."/>
            <person name="Sullivan W."/>
            <person name="Andreopoulos W.B."/>
            <person name="Clum A."/>
            <person name="Lindquist E."/>
            <person name="Daum C."/>
            <person name="Ramamoorthy G.K."/>
            <person name="Gryganskyi A."/>
            <person name="Culley D."/>
            <person name="Magnuson J.K."/>
            <person name="James T.Y."/>
            <person name="O'Malley M.A."/>
            <person name="Stajich J.E."/>
            <person name="Spatafora J.W."/>
            <person name="Visel A."/>
            <person name="Grigoriev I.V."/>
        </authorList>
    </citation>
    <scope>NUCLEOTIDE SEQUENCE [LARGE SCALE GENOMIC DNA]</scope>
    <source>
        <strain evidence="2 3">NRRL 3116</strain>
    </source>
</reference>
<feature type="transmembrane region" description="Helical" evidence="1">
    <location>
        <begin position="118"/>
        <end position="143"/>
    </location>
</feature>
<protein>
    <submittedName>
        <fullName evidence="2">Uncharacterized protein</fullName>
    </submittedName>
</protein>
<feature type="transmembrane region" description="Helical" evidence="1">
    <location>
        <begin position="163"/>
        <end position="185"/>
    </location>
</feature>